<gene>
    <name evidence="1" type="ORF">CTI11_06735</name>
</gene>
<accession>A0A2G7T9G2</accession>
<protein>
    <submittedName>
        <fullName evidence="1">Uncharacterized protein</fullName>
    </submittedName>
</protein>
<dbReference type="AlphaFoldDB" id="A0A2G7T9G2"/>
<dbReference type="EMBL" id="PEKC01000016">
    <property type="protein sequence ID" value="PII36534.1"/>
    <property type="molecule type" value="Genomic_DNA"/>
</dbReference>
<proteinExistence type="predicted"/>
<evidence type="ECO:0000313" key="1">
    <source>
        <dbReference type="EMBL" id="PII36534.1"/>
    </source>
</evidence>
<comment type="caution">
    <text evidence="1">The sequence shown here is derived from an EMBL/GenBank/DDBJ whole genome shotgun (WGS) entry which is preliminary data.</text>
</comment>
<organism evidence="1">
    <name type="scientific">Chryseobacterium sp. B5</name>
    <dbReference type="NCBI Taxonomy" id="2050562"/>
    <lineage>
        <taxon>Bacteria</taxon>
        <taxon>Pseudomonadati</taxon>
        <taxon>Bacteroidota</taxon>
        <taxon>Flavobacteriia</taxon>
        <taxon>Flavobacteriales</taxon>
        <taxon>Weeksellaceae</taxon>
        <taxon>Chryseobacterium group</taxon>
        <taxon>Chryseobacterium</taxon>
    </lineage>
</organism>
<name>A0A2G7T9G2_9FLAO</name>
<sequence length="85" mass="9575">MNRKEKTPEELISAIYQALFSSQYSVHFHVKNLPGISIMALPLQQDACASNWVVNIESGDPELRAAIRHAASMVQHEFDLISRHS</sequence>
<reference evidence="1" key="1">
    <citation type="submission" date="2017-10" db="EMBL/GenBank/DDBJ databases">
        <title>Chryseobacterium sp. B5 is a hydrocarbonoclastic and plant growth promoting bacterium.</title>
        <authorList>
            <person name="Thijs S."/>
            <person name="Gkorezis P."/>
            <person name="Van Hamme J."/>
        </authorList>
    </citation>
    <scope>NUCLEOTIDE SEQUENCE</scope>
    <source>
        <strain evidence="1">B5</strain>
    </source>
</reference>